<protein>
    <submittedName>
        <fullName evidence="3">Uncharacterized protein</fullName>
    </submittedName>
</protein>
<feature type="compositionally biased region" description="Basic and acidic residues" evidence="2">
    <location>
        <begin position="11"/>
        <end position="21"/>
    </location>
</feature>
<dbReference type="Proteomes" id="UP000694892">
    <property type="component" value="Chromosome 5L"/>
</dbReference>
<feature type="coiled-coil region" evidence="1">
    <location>
        <begin position="112"/>
        <end position="139"/>
    </location>
</feature>
<keyword evidence="1" id="KW-0175">Coiled coil</keyword>
<feature type="region of interest" description="Disordered" evidence="2">
    <location>
        <begin position="1"/>
        <end position="21"/>
    </location>
</feature>
<evidence type="ECO:0000256" key="1">
    <source>
        <dbReference type="SAM" id="Coils"/>
    </source>
</evidence>
<sequence length="284" mass="32814">MGKIGRAPLPQKDKTKDKPQTLDTYLAKETRCTVQWSGEVEVDPTGQASSQDHAPKVHSRDASLIEQFKIMLCSELDITSKKITSSLSKEIREIGRRTDILESRMYDTTTVLEGHKTDINGLRYQLQELQDKIEDMENRSCHGNIRIRGLPETYKNLEGEITEFFFTKLAPHLTPSKLEFDRIHSALGRQPQEGNPRDVILKLHYYSTKETIIQAARQSTHLNHDGHVLQLISLQLLLLKDVLLNRIVLHYFSLTNTDGPFHLVYTLHIRENNIQQQHWMRQLN</sequence>
<reference evidence="4" key="1">
    <citation type="journal article" date="2016" name="Nature">
        <title>Genome evolution in the allotetraploid frog Xenopus laevis.</title>
        <authorList>
            <person name="Session A.M."/>
            <person name="Uno Y."/>
            <person name="Kwon T."/>
            <person name="Chapman J.A."/>
            <person name="Toyoda A."/>
            <person name="Takahashi S."/>
            <person name="Fukui A."/>
            <person name="Hikosaka A."/>
            <person name="Suzuki A."/>
            <person name="Kondo M."/>
            <person name="van Heeringen S.J."/>
            <person name="Quigley I."/>
            <person name="Heinz S."/>
            <person name="Ogino H."/>
            <person name="Ochi H."/>
            <person name="Hellsten U."/>
            <person name="Lyons J.B."/>
            <person name="Simakov O."/>
            <person name="Putnam N."/>
            <person name="Stites J."/>
            <person name="Kuroki Y."/>
            <person name="Tanaka T."/>
            <person name="Michiue T."/>
            <person name="Watanabe M."/>
            <person name="Bogdanovic O."/>
            <person name="Lister R."/>
            <person name="Georgiou G."/>
            <person name="Paranjpe S.S."/>
            <person name="van Kruijsbergen I."/>
            <person name="Shu S."/>
            <person name="Carlson J."/>
            <person name="Kinoshita T."/>
            <person name="Ohta Y."/>
            <person name="Mawaribuchi S."/>
            <person name="Jenkins J."/>
            <person name="Grimwood J."/>
            <person name="Schmutz J."/>
            <person name="Mitros T."/>
            <person name="Mozaffari S.V."/>
            <person name="Suzuki Y."/>
            <person name="Haramoto Y."/>
            <person name="Yamamoto T.S."/>
            <person name="Takagi C."/>
            <person name="Heald R."/>
            <person name="Miller K."/>
            <person name="Haudenschild C."/>
            <person name="Kitzman J."/>
            <person name="Nakayama T."/>
            <person name="Izutsu Y."/>
            <person name="Robert J."/>
            <person name="Fortriede J."/>
            <person name="Burns K."/>
            <person name="Lotay V."/>
            <person name="Karimi K."/>
            <person name="Yasuoka Y."/>
            <person name="Dichmann D.S."/>
            <person name="Flajnik M.F."/>
            <person name="Houston D.W."/>
            <person name="Shendure J."/>
            <person name="DuPasquier L."/>
            <person name="Vize P.D."/>
            <person name="Zorn A.M."/>
            <person name="Ito M."/>
            <person name="Marcotte E.M."/>
            <person name="Wallingford J.B."/>
            <person name="Ito Y."/>
            <person name="Asashima M."/>
            <person name="Ueno N."/>
            <person name="Matsuda Y."/>
            <person name="Veenstra G.J."/>
            <person name="Fujiyama A."/>
            <person name="Harland R.M."/>
            <person name="Taira M."/>
            <person name="Rokhsar D.S."/>
        </authorList>
    </citation>
    <scope>NUCLEOTIDE SEQUENCE [LARGE SCALE GENOMIC DNA]</scope>
    <source>
        <strain evidence="4">J</strain>
    </source>
</reference>
<evidence type="ECO:0000313" key="3">
    <source>
        <dbReference type="EMBL" id="OCT80094.1"/>
    </source>
</evidence>
<dbReference type="AlphaFoldDB" id="A0A974CUL8"/>
<gene>
    <name evidence="3" type="ORF">XELAEV_18026897mg</name>
</gene>
<dbReference type="InterPro" id="IPR004244">
    <property type="entry name" value="Transposase_22"/>
</dbReference>
<dbReference type="EMBL" id="CM004474">
    <property type="protein sequence ID" value="OCT80094.1"/>
    <property type="molecule type" value="Genomic_DNA"/>
</dbReference>
<accession>A0A974CUL8</accession>
<dbReference type="PANTHER" id="PTHR11505">
    <property type="entry name" value="L1 TRANSPOSABLE ELEMENT-RELATED"/>
    <property type="match status" value="1"/>
</dbReference>
<organism evidence="3 4">
    <name type="scientific">Xenopus laevis</name>
    <name type="common">African clawed frog</name>
    <dbReference type="NCBI Taxonomy" id="8355"/>
    <lineage>
        <taxon>Eukaryota</taxon>
        <taxon>Metazoa</taxon>
        <taxon>Chordata</taxon>
        <taxon>Craniata</taxon>
        <taxon>Vertebrata</taxon>
        <taxon>Euteleostomi</taxon>
        <taxon>Amphibia</taxon>
        <taxon>Batrachia</taxon>
        <taxon>Anura</taxon>
        <taxon>Pipoidea</taxon>
        <taxon>Pipidae</taxon>
        <taxon>Xenopodinae</taxon>
        <taxon>Xenopus</taxon>
        <taxon>Xenopus</taxon>
    </lineage>
</organism>
<evidence type="ECO:0000256" key="2">
    <source>
        <dbReference type="SAM" id="MobiDB-lite"/>
    </source>
</evidence>
<feature type="region of interest" description="Disordered" evidence="2">
    <location>
        <begin position="38"/>
        <end position="58"/>
    </location>
</feature>
<name>A0A974CUL8_XENLA</name>
<evidence type="ECO:0000313" key="4">
    <source>
        <dbReference type="Proteomes" id="UP000694892"/>
    </source>
</evidence>
<dbReference type="Gene3D" id="3.30.70.1820">
    <property type="entry name" value="L1 transposable element, RRM domain"/>
    <property type="match status" value="1"/>
</dbReference>
<proteinExistence type="predicted"/>